<gene>
    <name evidence="1" type="ORF">PR048_022215</name>
</gene>
<accession>A0ABQ9H0G4</accession>
<sequence>MGPRCCGGQTTRLPPRRTWFDFQHGRSRIFARGNRARRCSSSVGVFSGISRFHRPCIPVLHHTRLASPTSALNTSMLRAAQISLLHSPFQYSTYAKFLKNLHAEQVSKLHSKNQHECELLEDISPRNSKRNTAHLLGLGTNIYTRKRGSGIAEGRMEGARVCEAELVASSSHQTPLGRAPLFSIT</sequence>
<evidence type="ECO:0000313" key="1">
    <source>
        <dbReference type="EMBL" id="KAJ8877760.1"/>
    </source>
</evidence>
<organism evidence="1 2">
    <name type="scientific">Dryococelus australis</name>
    <dbReference type="NCBI Taxonomy" id="614101"/>
    <lineage>
        <taxon>Eukaryota</taxon>
        <taxon>Metazoa</taxon>
        <taxon>Ecdysozoa</taxon>
        <taxon>Arthropoda</taxon>
        <taxon>Hexapoda</taxon>
        <taxon>Insecta</taxon>
        <taxon>Pterygota</taxon>
        <taxon>Neoptera</taxon>
        <taxon>Polyneoptera</taxon>
        <taxon>Phasmatodea</taxon>
        <taxon>Verophasmatodea</taxon>
        <taxon>Anareolatae</taxon>
        <taxon>Phasmatidae</taxon>
        <taxon>Eurycanthinae</taxon>
        <taxon>Dryococelus</taxon>
    </lineage>
</organism>
<dbReference type="EMBL" id="JARBHB010000008">
    <property type="protein sequence ID" value="KAJ8877760.1"/>
    <property type="molecule type" value="Genomic_DNA"/>
</dbReference>
<dbReference type="Proteomes" id="UP001159363">
    <property type="component" value="Chromosome 7"/>
</dbReference>
<protein>
    <submittedName>
        <fullName evidence="1">Uncharacterized protein</fullName>
    </submittedName>
</protein>
<name>A0ABQ9H0G4_9NEOP</name>
<proteinExistence type="predicted"/>
<evidence type="ECO:0000313" key="2">
    <source>
        <dbReference type="Proteomes" id="UP001159363"/>
    </source>
</evidence>
<reference evidence="1 2" key="1">
    <citation type="submission" date="2023-02" db="EMBL/GenBank/DDBJ databases">
        <title>LHISI_Scaffold_Assembly.</title>
        <authorList>
            <person name="Stuart O.P."/>
            <person name="Cleave R."/>
            <person name="Magrath M.J.L."/>
            <person name="Mikheyev A.S."/>
        </authorList>
    </citation>
    <scope>NUCLEOTIDE SEQUENCE [LARGE SCALE GENOMIC DNA]</scope>
    <source>
        <strain evidence="1">Daus_M_001</strain>
        <tissue evidence="1">Leg muscle</tissue>
    </source>
</reference>
<comment type="caution">
    <text evidence="1">The sequence shown here is derived from an EMBL/GenBank/DDBJ whole genome shotgun (WGS) entry which is preliminary data.</text>
</comment>
<keyword evidence="2" id="KW-1185">Reference proteome</keyword>